<dbReference type="EMBL" id="JAPTHD010000001">
    <property type="protein sequence ID" value="MDV5822238.1"/>
    <property type="molecule type" value="Genomic_DNA"/>
</dbReference>
<dbReference type="RefSeq" id="WP_317515465.1">
    <property type="nucleotide sequence ID" value="NZ_JAPTHD010000001.1"/>
</dbReference>
<accession>A0ABU3ZRX1</accession>
<keyword evidence="2" id="KW-0732">Signal</keyword>
<feature type="region of interest" description="Disordered" evidence="1">
    <location>
        <begin position="102"/>
        <end position="121"/>
    </location>
</feature>
<protein>
    <submittedName>
        <fullName evidence="3">Uncharacterized protein</fullName>
    </submittedName>
</protein>
<organism evidence="3 4">
    <name type="scientific">Sphingobium naphthae</name>
    <dbReference type="NCBI Taxonomy" id="1886786"/>
    <lineage>
        <taxon>Bacteria</taxon>
        <taxon>Pseudomonadati</taxon>
        <taxon>Pseudomonadota</taxon>
        <taxon>Alphaproteobacteria</taxon>
        <taxon>Sphingomonadales</taxon>
        <taxon>Sphingomonadaceae</taxon>
        <taxon>Sphingobium</taxon>
    </lineage>
</organism>
<feature type="signal peptide" evidence="2">
    <location>
        <begin position="1"/>
        <end position="31"/>
    </location>
</feature>
<evidence type="ECO:0000256" key="1">
    <source>
        <dbReference type="SAM" id="MobiDB-lite"/>
    </source>
</evidence>
<sequence length="121" mass="12390">MKFASHVHMHVKALALIGGAAVAMASVPAQAQMQLGNSPIRLQIGNGKALLGPDEPVAPIGISILSSEVGAAKDAGTSVRLLGPDKTFGVYTTLLKTNEKNGTSVKLSTPLDSMLSPVSTK</sequence>
<proteinExistence type="predicted"/>
<keyword evidence="4" id="KW-1185">Reference proteome</keyword>
<evidence type="ECO:0000313" key="4">
    <source>
        <dbReference type="Proteomes" id="UP001185984"/>
    </source>
</evidence>
<gene>
    <name evidence="3" type="ORF">O0R41_01290</name>
</gene>
<dbReference type="Proteomes" id="UP001185984">
    <property type="component" value="Unassembled WGS sequence"/>
</dbReference>
<reference evidence="4" key="1">
    <citation type="journal article" date="2022" name="J Environ Chem Eng">
        <title>Biodegradation of petroleum oil using a constructed nonpathogenic and heavy metal-tolerant bacterial consortium isolated from marine sponges.</title>
        <authorList>
            <person name="Dechsakulwatana C."/>
            <person name="Rungsihiranrut A."/>
            <person name="Muangchinda C."/>
            <person name="Ningthoujam R."/>
            <person name="Klankeo P."/>
            <person name="Pinyakong O."/>
        </authorList>
    </citation>
    <scope>NUCLEOTIDE SEQUENCE [LARGE SCALE GENOMIC DNA]</scope>
    <source>
        <strain evidence="4">MO2-4</strain>
    </source>
</reference>
<evidence type="ECO:0000313" key="3">
    <source>
        <dbReference type="EMBL" id="MDV5822238.1"/>
    </source>
</evidence>
<name>A0ABU3ZRX1_9SPHN</name>
<comment type="caution">
    <text evidence="3">The sequence shown here is derived from an EMBL/GenBank/DDBJ whole genome shotgun (WGS) entry which is preliminary data.</text>
</comment>
<evidence type="ECO:0000256" key="2">
    <source>
        <dbReference type="SAM" id="SignalP"/>
    </source>
</evidence>
<feature type="chain" id="PRO_5046118419" evidence="2">
    <location>
        <begin position="32"/>
        <end position="121"/>
    </location>
</feature>